<keyword evidence="3 6" id="KW-0812">Transmembrane</keyword>
<evidence type="ECO:0000256" key="5">
    <source>
        <dbReference type="ARBA" id="ARBA00023136"/>
    </source>
</evidence>
<reference evidence="8 9" key="1">
    <citation type="submission" date="2012-01" db="EMBL/GenBank/DDBJ databases">
        <title>The Genome Sequence of Megamonas funiformis YIT 11815.</title>
        <authorList>
            <consortium name="The Broad Institute Genome Sequencing Platform"/>
            <person name="Earl A."/>
            <person name="Ward D."/>
            <person name="Feldgarden M."/>
            <person name="Gevers D."/>
            <person name="Morotomi M."/>
            <person name="Young S.K."/>
            <person name="Zeng Q."/>
            <person name="Gargeya S."/>
            <person name="Fitzgerald M."/>
            <person name="Haas B."/>
            <person name="Abouelleil A."/>
            <person name="Alvarado L."/>
            <person name="Arachchi H.M."/>
            <person name="Berlin A."/>
            <person name="Chapman S.B."/>
            <person name="Gearin G."/>
            <person name="Goldberg J."/>
            <person name="Griggs A."/>
            <person name="Gujja S."/>
            <person name="Hansen M."/>
            <person name="Heiman D."/>
            <person name="Howarth C."/>
            <person name="Larimer J."/>
            <person name="Lui A."/>
            <person name="MacDonald P.J.P."/>
            <person name="McCowen C."/>
            <person name="Montmayeur A."/>
            <person name="Murphy C."/>
            <person name="Neiman D."/>
            <person name="Pearson M."/>
            <person name="Priest M."/>
            <person name="Roberts A."/>
            <person name="Saif S."/>
            <person name="Shea T."/>
            <person name="Sisk P."/>
            <person name="Stolte C."/>
            <person name="Sykes S."/>
            <person name="Wortman J."/>
            <person name="Nusbaum C."/>
            <person name="Birren B."/>
        </authorList>
    </citation>
    <scope>NUCLEOTIDE SEQUENCE [LARGE SCALE GENOMIC DNA]</scope>
    <source>
        <strain evidence="8 9">YIT 11815</strain>
    </source>
</reference>
<accession>A0ABP2NG85</accession>
<dbReference type="InterPro" id="IPR020846">
    <property type="entry name" value="MFS_dom"/>
</dbReference>
<proteinExistence type="predicted"/>
<evidence type="ECO:0000313" key="9">
    <source>
        <dbReference type="Proteomes" id="UP000005963"/>
    </source>
</evidence>
<dbReference type="EMBL" id="ADMB01000112">
    <property type="protein sequence ID" value="EHR31664.1"/>
    <property type="molecule type" value="Genomic_DNA"/>
</dbReference>
<evidence type="ECO:0000256" key="4">
    <source>
        <dbReference type="ARBA" id="ARBA00022989"/>
    </source>
</evidence>
<dbReference type="PANTHER" id="PTHR48020:SF12">
    <property type="entry name" value="PROTON MYO-INOSITOL COTRANSPORTER"/>
    <property type="match status" value="1"/>
</dbReference>
<keyword evidence="4 6" id="KW-1133">Transmembrane helix</keyword>
<dbReference type="Pfam" id="PF00083">
    <property type="entry name" value="Sugar_tr"/>
    <property type="match status" value="1"/>
</dbReference>
<name>A0ABP2NG85_9FIRM</name>
<evidence type="ECO:0000256" key="1">
    <source>
        <dbReference type="ARBA" id="ARBA00004651"/>
    </source>
</evidence>
<keyword evidence="9" id="KW-1185">Reference proteome</keyword>
<dbReference type="InterPro" id="IPR036259">
    <property type="entry name" value="MFS_trans_sf"/>
</dbReference>
<dbReference type="PROSITE" id="PS50850">
    <property type="entry name" value="MFS"/>
    <property type="match status" value="1"/>
</dbReference>
<dbReference type="InterPro" id="IPR050814">
    <property type="entry name" value="Myo-inositol_Transporter"/>
</dbReference>
<dbReference type="Gene3D" id="1.20.1250.20">
    <property type="entry name" value="MFS general substrate transporter like domains"/>
    <property type="match status" value="1"/>
</dbReference>
<evidence type="ECO:0000256" key="2">
    <source>
        <dbReference type="ARBA" id="ARBA00022448"/>
    </source>
</evidence>
<gene>
    <name evidence="8" type="ORF">HMPREF9454_02519</name>
</gene>
<dbReference type="GeneID" id="93326828"/>
<feature type="domain" description="Major facilitator superfamily (MFS) profile" evidence="7">
    <location>
        <begin position="17"/>
        <end position="108"/>
    </location>
</feature>
<dbReference type="PANTHER" id="PTHR48020">
    <property type="entry name" value="PROTON MYO-INOSITOL COTRANSPORTER"/>
    <property type="match status" value="1"/>
</dbReference>
<organism evidence="8 9">
    <name type="scientific">Megamonas funiformis YIT 11815</name>
    <dbReference type="NCBI Taxonomy" id="742816"/>
    <lineage>
        <taxon>Bacteria</taxon>
        <taxon>Bacillati</taxon>
        <taxon>Bacillota</taxon>
        <taxon>Negativicutes</taxon>
        <taxon>Selenomonadales</taxon>
        <taxon>Selenomonadaceae</taxon>
        <taxon>Megamonas</taxon>
    </lineage>
</organism>
<feature type="transmembrane region" description="Helical" evidence="6">
    <location>
        <begin position="12"/>
        <end position="30"/>
    </location>
</feature>
<comment type="caution">
    <text evidence="8">The sequence shown here is derived from an EMBL/GenBank/DDBJ whole genome shotgun (WGS) entry which is preliminary data.</text>
</comment>
<dbReference type="RefSeq" id="WP_008540265.1">
    <property type="nucleotide sequence ID" value="NZ_JH601098.1"/>
</dbReference>
<keyword evidence="5 6" id="KW-0472">Membrane</keyword>
<comment type="subcellular location">
    <subcellularLocation>
        <location evidence="1">Cell membrane</location>
        <topology evidence="1">Multi-pass membrane protein</topology>
    </subcellularLocation>
</comment>
<dbReference type="Proteomes" id="UP000005963">
    <property type="component" value="Unassembled WGS sequence"/>
</dbReference>
<feature type="transmembrane region" description="Helical" evidence="6">
    <location>
        <begin position="86"/>
        <end position="106"/>
    </location>
</feature>
<keyword evidence="2" id="KW-0813">Transport</keyword>
<evidence type="ECO:0000256" key="6">
    <source>
        <dbReference type="SAM" id="Phobius"/>
    </source>
</evidence>
<evidence type="ECO:0000256" key="3">
    <source>
        <dbReference type="ARBA" id="ARBA00022692"/>
    </source>
</evidence>
<feature type="transmembrane region" description="Helical" evidence="6">
    <location>
        <begin position="50"/>
        <end position="74"/>
    </location>
</feature>
<protein>
    <recommendedName>
        <fullName evidence="7">Major facilitator superfamily (MFS) profile domain-containing protein</fullName>
    </recommendedName>
</protein>
<dbReference type="SUPFAM" id="SSF103473">
    <property type="entry name" value="MFS general substrate transporter"/>
    <property type="match status" value="1"/>
</dbReference>
<evidence type="ECO:0000313" key="8">
    <source>
        <dbReference type="EMBL" id="EHR31664.1"/>
    </source>
</evidence>
<evidence type="ECO:0000259" key="7">
    <source>
        <dbReference type="PROSITE" id="PS50850"/>
    </source>
</evidence>
<dbReference type="InterPro" id="IPR005828">
    <property type="entry name" value="MFS_sugar_transport-like"/>
</dbReference>
<sequence length="108" mass="11680">MSSEQINTKASRTVMIMAITATFASLAFGYDTGVINGALPYMAEPDQLNLTPALEGLVVSAICIGAAFGSALGGRISDILGRKHHHLLICQYYFLYLLLVVLYPLMQL</sequence>